<accession>A0A344TT91</accession>
<evidence type="ECO:0000313" key="3">
    <source>
        <dbReference type="EMBL" id="AXE21862.1"/>
    </source>
</evidence>
<sequence>MAKKTNSEYIEDLQNNSDVVILNNPIATPTFIRQLSKSKKAEINEVYTPKLFYEIASRLKPADLENLSRNTNIVLTLEIKDFLKSIQTTNTSGYSYLIDSIKMLQTTLVEWIEGRETIIVPIISQSVHKHDSGKIDLYISHDLAKQILQVKETENFSFFKKNVFALQTTRSIKLFPFFSSWKNYGRPIDVDLKSFKEKLGFNKVVYSRFSSLKKHVIDPAIHEINEKTDLFVKYELLGNNLDSKKPRVTGIRFWVWEKKNVKALEEKKAKQGSGEAIMDVDKYIEQVTADYKTRLRKHADEFYDRLLGNVANKSHYGELVIKFQGTALVNQFNMITDVEWMMKEFFRMFPYHAESLRSLSAIRSHIEITEQESKQRGFLLYFELNEGFDLKVTKVEV</sequence>
<dbReference type="Gene3D" id="1.10.10.10">
    <property type="entry name" value="Winged helix-like DNA-binding domain superfamily/Winged helix DNA-binding domain"/>
    <property type="match status" value="2"/>
</dbReference>
<dbReference type="Pfam" id="PF01051">
    <property type="entry name" value="Rep3_N"/>
    <property type="match status" value="1"/>
</dbReference>
<protein>
    <submittedName>
        <fullName evidence="3">Replication initiation protein</fullName>
    </submittedName>
</protein>
<proteinExistence type="inferred from homology"/>
<evidence type="ECO:0000313" key="4">
    <source>
        <dbReference type="Proteomes" id="UP000251993"/>
    </source>
</evidence>
<dbReference type="OrthoDB" id="923329at2"/>
<name>A0A344TT91_9BACT</name>
<dbReference type="AlphaFoldDB" id="A0A344TT91"/>
<reference evidence="3 4" key="1">
    <citation type="submission" date="2018-07" db="EMBL/GenBank/DDBJ databases">
        <title>Genome sequencing of Runella.</title>
        <authorList>
            <person name="Baek M.-G."/>
            <person name="Yi H."/>
        </authorList>
    </citation>
    <scope>NUCLEOTIDE SEQUENCE [LARGE SCALE GENOMIC DNA]</scope>
    <source>
        <strain evidence="3 4">HYN0085</strain>
        <plasmid evidence="3 4">unnamed2</plasmid>
    </source>
</reference>
<gene>
    <name evidence="3" type="ORF">DR864_28770</name>
</gene>
<geneLocation type="plasmid" evidence="3 4">
    <name>unnamed2</name>
</geneLocation>
<keyword evidence="3" id="KW-0614">Plasmid</keyword>
<dbReference type="Pfam" id="PF21205">
    <property type="entry name" value="Rep3_C"/>
    <property type="match status" value="1"/>
</dbReference>
<dbReference type="Proteomes" id="UP000251993">
    <property type="component" value="Plasmid unnamed2"/>
</dbReference>
<feature type="domain" description="Initiator Rep protein WH1" evidence="2">
    <location>
        <begin position="49"/>
        <end position="177"/>
    </location>
</feature>
<dbReference type="GO" id="GO:0003887">
    <property type="term" value="F:DNA-directed DNA polymerase activity"/>
    <property type="evidence" value="ECO:0007669"/>
    <property type="project" value="InterPro"/>
</dbReference>
<keyword evidence="4" id="KW-1185">Reference proteome</keyword>
<evidence type="ECO:0000259" key="2">
    <source>
        <dbReference type="Pfam" id="PF01051"/>
    </source>
</evidence>
<dbReference type="InterPro" id="IPR036390">
    <property type="entry name" value="WH_DNA-bd_sf"/>
</dbReference>
<dbReference type="InterPro" id="IPR036388">
    <property type="entry name" value="WH-like_DNA-bd_sf"/>
</dbReference>
<comment type="similarity">
    <text evidence="1">Belongs to the initiator RepB protein family.</text>
</comment>
<dbReference type="EMBL" id="CP030852">
    <property type="protein sequence ID" value="AXE21862.1"/>
    <property type="molecule type" value="Genomic_DNA"/>
</dbReference>
<dbReference type="KEGG" id="run:DR864_28770"/>
<dbReference type="RefSeq" id="WP_114070602.1">
    <property type="nucleotide sequence ID" value="NZ_CP030852.1"/>
</dbReference>
<organism evidence="3 4">
    <name type="scientific">Runella rosea</name>
    <dbReference type="NCBI Taxonomy" id="2259595"/>
    <lineage>
        <taxon>Bacteria</taxon>
        <taxon>Pseudomonadati</taxon>
        <taxon>Bacteroidota</taxon>
        <taxon>Cytophagia</taxon>
        <taxon>Cytophagales</taxon>
        <taxon>Spirosomataceae</taxon>
        <taxon>Runella</taxon>
    </lineage>
</organism>
<dbReference type="InterPro" id="IPR000525">
    <property type="entry name" value="Initiator_Rep_WH1"/>
</dbReference>
<dbReference type="SUPFAM" id="SSF46785">
    <property type="entry name" value="Winged helix' DNA-binding domain"/>
    <property type="match status" value="1"/>
</dbReference>
<evidence type="ECO:0000256" key="1">
    <source>
        <dbReference type="ARBA" id="ARBA00038283"/>
    </source>
</evidence>
<dbReference type="GO" id="GO:0006270">
    <property type="term" value="P:DNA replication initiation"/>
    <property type="evidence" value="ECO:0007669"/>
    <property type="project" value="InterPro"/>
</dbReference>